<proteinExistence type="predicted"/>
<protein>
    <submittedName>
        <fullName evidence="3">PorT family protein</fullName>
    </submittedName>
</protein>
<evidence type="ECO:0000259" key="2">
    <source>
        <dbReference type="Pfam" id="PF13568"/>
    </source>
</evidence>
<organism evidence="3 4">
    <name type="scientific">Candidatus Cryptobacteroides excrementipullorum</name>
    <dbReference type="NCBI Taxonomy" id="2840761"/>
    <lineage>
        <taxon>Bacteria</taxon>
        <taxon>Pseudomonadati</taxon>
        <taxon>Bacteroidota</taxon>
        <taxon>Bacteroidia</taxon>
        <taxon>Bacteroidales</taxon>
        <taxon>Candidatus Cryptobacteroides</taxon>
    </lineage>
</organism>
<feature type="domain" description="Outer membrane protein beta-barrel" evidence="2">
    <location>
        <begin position="22"/>
        <end position="215"/>
    </location>
</feature>
<dbReference type="Pfam" id="PF13568">
    <property type="entry name" value="OMP_b-brl_2"/>
    <property type="match status" value="1"/>
</dbReference>
<feature type="chain" id="PRO_5039220810" evidence="1">
    <location>
        <begin position="25"/>
        <end position="238"/>
    </location>
</feature>
<dbReference type="InterPro" id="IPR025665">
    <property type="entry name" value="Beta-barrel_OMP_2"/>
</dbReference>
<reference evidence="3" key="1">
    <citation type="submission" date="2020-10" db="EMBL/GenBank/DDBJ databases">
        <authorList>
            <person name="Gilroy R."/>
        </authorList>
    </citation>
    <scope>NUCLEOTIDE SEQUENCE</scope>
    <source>
        <strain evidence="3">2478</strain>
    </source>
</reference>
<keyword evidence="1" id="KW-0732">Signal</keyword>
<reference evidence="3" key="2">
    <citation type="journal article" date="2021" name="PeerJ">
        <title>Extensive microbial diversity within the chicken gut microbiome revealed by metagenomics and culture.</title>
        <authorList>
            <person name="Gilroy R."/>
            <person name="Ravi A."/>
            <person name="Getino M."/>
            <person name="Pursley I."/>
            <person name="Horton D.L."/>
            <person name="Alikhan N.F."/>
            <person name="Baker D."/>
            <person name="Gharbi K."/>
            <person name="Hall N."/>
            <person name="Watson M."/>
            <person name="Adriaenssens E.M."/>
            <person name="Foster-Nyarko E."/>
            <person name="Jarju S."/>
            <person name="Secka A."/>
            <person name="Antonio M."/>
            <person name="Oren A."/>
            <person name="Chaudhuri R.R."/>
            <person name="La Ragione R."/>
            <person name="Hildebrand F."/>
            <person name="Pallen M.J."/>
        </authorList>
    </citation>
    <scope>NUCLEOTIDE SEQUENCE</scope>
    <source>
        <strain evidence="3">2478</strain>
    </source>
</reference>
<evidence type="ECO:0000313" key="4">
    <source>
        <dbReference type="Proteomes" id="UP000823771"/>
    </source>
</evidence>
<accession>A0A9D9NL41</accession>
<dbReference type="AlphaFoldDB" id="A0A9D9NL41"/>
<dbReference type="Proteomes" id="UP000823771">
    <property type="component" value="Unassembled WGS sequence"/>
</dbReference>
<evidence type="ECO:0000313" key="3">
    <source>
        <dbReference type="EMBL" id="MBO8477481.1"/>
    </source>
</evidence>
<sequence length="238" mass="26166">MKSLKMIAVLAVLMAAGMSASAQAGVEVGYVNMNYRISGGNVQSNPSLNGFYVGVSDEINLVAGLGIHIGLNYSYATDKSAKSIFQNLSLKGGSESDHYLNVPLRLRYSFNVIPKVLKIQAFAGPVFSVGLSHTQRFDYKVSIMDKNLDGTLKYNYYTGKFKSDAFSDEELASLNEQMPAAYKRFDVGLGGGVGIELLRLIEVKVGYDWGLMNRFKGNFADEMTCNRNLLYVTLGLRF</sequence>
<comment type="caution">
    <text evidence="3">The sequence shown here is derived from an EMBL/GenBank/DDBJ whole genome shotgun (WGS) entry which is preliminary data.</text>
</comment>
<feature type="signal peptide" evidence="1">
    <location>
        <begin position="1"/>
        <end position="24"/>
    </location>
</feature>
<evidence type="ECO:0000256" key="1">
    <source>
        <dbReference type="SAM" id="SignalP"/>
    </source>
</evidence>
<gene>
    <name evidence="3" type="ORF">IAB80_01065</name>
</gene>
<dbReference type="EMBL" id="JADILZ010000014">
    <property type="protein sequence ID" value="MBO8477481.1"/>
    <property type="molecule type" value="Genomic_DNA"/>
</dbReference>
<name>A0A9D9NL41_9BACT</name>